<gene>
    <name evidence="1" type="ORF">I4F81_003089</name>
</gene>
<sequence>MDVIGSTAEAIGLLGLTSSHAFGYLARTVQETCVKMQECTNGEVLLSVTVARMDGRDAAYWQATAATGLTTPWTPSMSRKDTSRLTLMQWVTLHASMTEVSRFLHPCSFAVELYTALIKSVSWRSMSAELLEEVDLRRARDPPEAAPFEIFVSPAVVKETVDELMRSDPDATMRTVLLEFCGLYKFVVDTLVRRANEEDSSYAKVNHSYRQLTPDIVRGAEISFEHPARSRKSAAPR</sequence>
<dbReference type="Proteomes" id="UP000798662">
    <property type="component" value="Chromosome 1"/>
</dbReference>
<keyword evidence="2" id="KW-1185">Reference proteome</keyword>
<evidence type="ECO:0000313" key="2">
    <source>
        <dbReference type="Proteomes" id="UP000798662"/>
    </source>
</evidence>
<reference evidence="1" key="1">
    <citation type="submission" date="2019-11" db="EMBL/GenBank/DDBJ databases">
        <title>Nori genome reveals adaptations in red seaweeds to the harsh intertidal environment.</title>
        <authorList>
            <person name="Wang D."/>
            <person name="Mao Y."/>
        </authorList>
    </citation>
    <scope>NUCLEOTIDE SEQUENCE</scope>
    <source>
        <tissue evidence="1">Gametophyte</tissue>
    </source>
</reference>
<name>A0ACC3BRD1_PYRYE</name>
<organism evidence="1 2">
    <name type="scientific">Pyropia yezoensis</name>
    <name type="common">Susabi-nori</name>
    <name type="synonym">Porphyra yezoensis</name>
    <dbReference type="NCBI Taxonomy" id="2788"/>
    <lineage>
        <taxon>Eukaryota</taxon>
        <taxon>Rhodophyta</taxon>
        <taxon>Bangiophyceae</taxon>
        <taxon>Bangiales</taxon>
        <taxon>Bangiaceae</taxon>
        <taxon>Pyropia</taxon>
    </lineage>
</organism>
<dbReference type="EMBL" id="CM020618">
    <property type="protein sequence ID" value="KAK1860500.1"/>
    <property type="molecule type" value="Genomic_DNA"/>
</dbReference>
<accession>A0ACC3BRD1</accession>
<protein>
    <submittedName>
        <fullName evidence="1">Uncharacterized protein</fullName>
    </submittedName>
</protein>
<comment type="caution">
    <text evidence="1">The sequence shown here is derived from an EMBL/GenBank/DDBJ whole genome shotgun (WGS) entry which is preliminary data.</text>
</comment>
<proteinExistence type="predicted"/>
<evidence type="ECO:0000313" key="1">
    <source>
        <dbReference type="EMBL" id="KAK1860500.1"/>
    </source>
</evidence>